<comment type="subcellular location">
    <subcellularLocation>
        <location evidence="9">Cytoplasm</location>
    </subcellularLocation>
</comment>
<dbReference type="Proteomes" id="UP000018851">
    <property type="component" value="Chromosome"/>
</dbReference>
<dbReference type="PANTHER" id="PTHR21060:SF21">
    <property type="entry name" value="ACETATE KINASE"/>
    <property type="match status" value="1"/>
</dbReference>
<comment type="pathway">
    <text evidence="9">Metabolic intermediate biosynthesis; acetyl-CoA biosynthesis; acetyl-CoA from acetate: step 1/2.</text>
</comment>
<dbReference type="GO" id="GO:0006083">
    <property type="term" value="P:acetate metabolic process"/>
    <property type="evidence" value="ECO:0007669"/>
    <property type="project" value="TreeGrafter"/>
</dbReference>
<evidence type="ECO:0000256" key="10">
    <source>
        <dbReference type="RuleBase" id="RU003835"/>
    </source>
</evidence>
<dbReference type="PATRIC" id="fig|1123269.5.peg.4081"/>
<evidence type="ECO:0000256" key="6">
    <source>
        <dbReference type="ARBA" id="ARBA00022777"/>
    </source>
</evidence>
<evidence type="ECO:0000313" key="11">
    <source>
        <dbReference type="EMBL" id="AHE55813.1"/>
    </source>
</evidence>
<dbReference type="Pfam" id="PF00871">
    <property type="entry name" value="Acetate_kinase"/>
    <property type="match status" value="1"/>
</dbReference>
<dbReference type="Gene3D" id="3.30.420.40">
    <property type="match status" value="2"/>
</dbReference>
<dbReference type="PROSITE" id="PS01076">
    <property type="entry name" value="ACETATE_KINASE_2"/>
    <property type="match status" value="1"/>
</dbReference>
<keyword evidence="8 9" id="KW-0460">Magnesium</keyword>
<keyword evidence="2 9" id="KW-0963">Cytoplasm</keyword>
<keyword evidence="3 9" id="KW-0808">Transferase</keyword>
<dbReference type="InterPro" id="IPR023865">
    <property type="entry name" value="Aliphatic_acid_kinase_CS"/>
</dbReference>
<evidence type="ECO:0000313" key="12">
    <source>
        <dbReference type="Proteomes" id="UP000018851"/>
    </source>
</evidence>
<evidence type="ECO:0000256" key="1">
    <source>
        <dbReference type="ARBA" id="ARBA00008748"/>
    </source>
</evidence>
<evidence type="ECO:0000256" key="3">
    <source>
        <dbReference type="ARBA" id="ARBA00022679"/>
    </source>
</evidence>
<keyword evidence="7 9" id="KW-0067">ATP-binding</keyword>
<feature type="binding site" evidence="9">
    <location>
        <begin position="207"/>
        <end position="211"/>
    </location>
    <ligand>
        <name>ATP</name>
        <dbReference type="ChEBI" id="CHEBI:30616"/>
    </ligand>
</feature>
<dbReference type="RefSeq" id="WP_025293972.1">
    <property type="nucleotide sequence ID" value="NZ_CP006644.1"/>
</dbReference>
<keyword evidence="6 9" id="KW-0418">Kinase</keyword>
<dbReference type="PRINTS" id="PR00471">
    <property type="entry name" value="ACETATEKNASE"/>
</dbReference>
<dbReference type="NCBIfam" id="TIGR00016">
    <property type="entry name" value="ackA"/>
    <property type="match status" value="1"/>
</dbReference>
<feature type="binding site" evidence="9">
    <location>
        <begin position="282"/>
        <end position="284"/>
    </location>
    <ligand>
        <name>ATP</name>
        <dbReference type="ChEBI" id="CHEBI:30616"/>
    </ligand>
</feature>
<reference evidence="11 12" key="1">
    <citation type="submission" date="2013-07" db="EMBL/GenBank/DDBJ databases">
        <title>Completed genome of Sphingomonas sanxanigenens NX02.</title>
        <authorList>
            <person name="Ma T."/>
            <person name="Huang H."/>
            <person name="Wu M."/>
            <person name="Li X."/>
            <person name="Li G."/>
        </authorList>
    </citation>
    <scope>NUCLEOTIDE SEQUENCE [LARGE SCALE GENOMIC DNA]</scope>
    <source>
        <strain evidence="11 12">NX02</strain>
    </source>
</reference>
<gene>
    <name evidence="9" type="primary">ackA</name>
    <name evidence="11" type="ORF">NX02_20860</name>
</gene>
<dbReference type="HOGENOM" id="CLU_020352_0_0_5"/>
<dbReference type="GO" id="GO:0008776">
    <property type="term" value="F:acetate kinase activity"/>
    <property type="evidence" value="ECO:0007669"/>
    <property type="project" value="UniProtKB-UniRule"/>
</dbReference>
<dbReference type="PIRSF" id="PIRSF000722">
    <property type="entry name" value="Acetate_prop_kin"/>
    <property type="match status" value="1"/>
</dbReference>
<keyword evidence="4 9" id="KW-0479">Metal-binding</keyword>
<dbReference type="STRING" id="1123269.NX02_20860"/>
<evidence type="ECO:0000256" key="9">
    <source>
        <dbReference type="HAMAP-Rule" id="MF_00020"/>
    </source>
</evidence>
<comment type="function">
    <text evidence="9">Catalyzes the formation of acetyl phosphate from acetate and ATP. Can also catalyze the reverse reaction.</text>
</comment>
<protein>
    <recommendedName>
        <fullName evidence="9">Acetate kinase</fullName>
        <ecNumber evidence="9">2.7.2.1</ecNumber>
    </recommendedName>
    <alternativeName>
        <fullName evidence="9">Acetokinase</fullName>
    </alternativeName>
</protein>
<dbReference type="GO" id="GO:0006085">
    <property type="term" value="P:acetyl-CoA biosynthetic process"/>
    <property type="evidence" value="ECO:0007669"/>
    <property type="project" value="UniProtKB-UniRule"/>
</dbReference>
<dbReference type="GO" id="GO:0000287">
    <property type="term" value="F:magnesium ion binding"/>
    <property type="evidence" value="ECO:0007669"/>
    <property type="project" value="UniProtKB-UniRule"/>
</dbReference>
<proteinExistence type="inferred from homology"/>
<dbReference type="eggNOG" id="COG0282">
    <property type="taxonomic scope" value="Bacteria"/>
</dbReference>
<feature type="site" description="Transition state stabilizer" evidence="9">
    <location>
        <position position="180"/>
    </location>
</feature>
<dbReference type="KEGG" id="ssan:NX02_20860"/>
<dbReference type="HAMAP" id="MF_00020">
    <property type="entry name" value="Acetate_kinase"/>
    <property type="match status" value="1"/>
</dbReference>
<dbReference type="EC" id="2.7.2.1" evidence="9"/>
<evidence type="ECO:0000256" key="7">
    <source>
        <dbReference type="ARBA" id="ARBA00022840"/>
    </source>
</evidence>
<comment type="subunit">
    <text evidence="9">Homodimer.</text>
</comment>
<dbReference type="InterPro" id="IPR000890">
    <property type="entry name" value="Aliphatic_acid_kin_short-chain"/>
</dbReference>
<feature type="binding site" evidence="9">
    <location>
        <position position="378"/>
    </location>
    <ligand>
        <name>Mg(2+)</name>
        <dbReference type="ChEBI" id="CHEBI:18420"/>
    </ligand>
</feature>
<feature type="binding site" evidence="9">
    <location>
        <position position="15"/>
    </location>
    <ligand>
        <name>ATP</name>
        <dbReference type="ChEBI" id="CHEBI:30616"/>
    </ligand>
</feature>
<evidence type="ECO:0000256" key="8">
    <source>
        <dbReference type="ARBA" id="ARBA00022842"/>
    </source>
</evidence>
<dbReference type="SUPFAM" id="SSF53067">
    <property type="entry name" value="Actin-like ATPase domain"/>
    <property type="match status" value="2"/>
</dbReference>
<keyword evidence="12" id="KW-1185">Reference proteome</keyword>
<name>W0AHN2_9SPHN</name>
<feature type="binding site" evidence="9">
    <location>
        <position position="92"/>
    </location>
    <ligand>
        <name>substrate</name>
    </ligand>
</feature>
<feature type="binding site" evidence="9">
    <location>
        <position position="8"/>
    </location>
    <ligand>
        <name>Mg(2+)</name>
        <dbReference type="ChEBI" id="CHEBI:18420"/>
    </ligand>
</feature>
<dbReference type="PANTHER" id="PTHR21060">
    <property type="entry name" value="ACETATE KINASE"/>
    <property type="match status" value="1"/>
</dbReference>
<feature type="binding site" evidence="9">
    <location>
        <begin position="327"/>
        <end position="331"/>
    </location>
    <ligand>
        <name>ATP</name>
        <dbReference type="ChEBI" id="CHEBI:30616"/>
    </ligand>
</feature>
<dbReference type="AlphaFoldDB" id="W0AHN2"/>
<accession>W0AHN2</accession>
<organism evidence="11 12">
    <name type="scientific">Sphingomonas sanxanigenens DSM 19645 = NX02</name>
    <dbReference type="NCBI Taxonomy" id="1123269"/>
    <lineage>
        <taxon>Bacteria</taxon>
        <taxon>Pseudomonadati</taxon>
        <taxon>Pseudomonadota</taxon>
        <taxon>Alphaproteobacteria</taxon>
        <taxon>Sphingomonadales</taxon>
        <taxon>Sphingomonadaceae</taxon>
        <taxon>Sphingomonas</taxon>
    </lineage>
</organism>
<evidence type="ECO:0000256" key="4">
    <source>
        <dbReference type="ARBA" id="ARBA00022723"/>
    </source>
</evidence>
<dbReference type="GO" id="GO:0005829">
    <property type="term" value="C:cytosol"/>
    <property type="evidence" value="ECO:0007669"/>
    <property type="project" value="TreeGrafter"/>
</dbReference>
<feature type="site" description="Transition state stabilizer" evidence="9">
    <location>
        <position position="240"/>
    </location>
</feature>
<comment type="cofactor">
    <cofactor evidence="9">
        <name>Mg(2+)</name>
        <dbReference type="ChEBI" id="CHEBI:18420"/>
    </cofactor>
    <cofactor evidence="9">
        <name>Mn(2+)</name>
        <dbReference type="ChEBI" id="CHEBI:29035"/>
    </cofactor>
    <text evidence="9">Mg(2+). Can also accept Mn(2+).</text>
</comment>
<dbReference type="EMBL" id="CP006644">
    <property type="protein sequence ID" value="AHE55813.1"/>
    <property type="molecule type" value="Genomic_DNA"/>
</dbReference>
<dbReference type="GO" id="GO:0005524">
    <property type="term" value="F:ATP binding"/>
    <property type="evidence" value="ECO:0007669"/>
    <property type="project" value="UniProtKB-KW"/>
</dbReference>
<dbReference type="InterPro" id="IPR004372">
    <property type="entry name" value="Ac/propionate_kinase"/>
</dbReference>
<dbReference type="UniPathway" id="UPA00340">
    <property type="reaction ID" value="UER00458"/>
</dbReference>
<evidence type="ECO:0000256" key="2">
    <source>
        <dbReference type="ARBA" id="ARBA00022490"/>
    </source>
</evidence>
<keyword evidence="5 9" id="KW-0547">Nucleotide-binding</keyword>
<dbReference type="PROSITE" id="PS01075">
    <property type="entry name" value="ACETATE_KINASE_1"/>
    <property type="match status" value="1"/>
</dbReference>
<sequence>MRAVVSLNSGSSSIKFALFTLDEEGAPGLSAGGKIEKIGIAPALAIHDASGNIVHTRAWDDPALTHGDLLAWLFDWAAGHLEGRELIAIGHRVVHGGMDFAHPCRVTPEVLEALEALCPLAPLHQPHNLAAIRAIIRIAPDLPQIACFDTAFHHDRPAIATRFALPRALHDQGIRRYGFHGLSYDYIARTLAERDPDLAAGRVIAAHLGNGASLCAMAGGRSVDTTMGFTALDGLVMGTRCGTLDAGVVLHLQRRMGMTAQEVEAMLYNRSGLLGVSGLSSDMRTLSASAAPEAEEAIDLFAWRAAREAGALAASLGGVDGFVFTAGIGENHSDVRARICRRLGWLGIALDAEANAGHKPVISLPGSAVTVRIIPTDEERMIALHTLALLSATRA</sequence>
<feature type="active site" description="Proton donor/acceptor" evidence="9">
    <location>
        <position position="149"/>
    </location>
</feature>
<dbReference type="OrthoDB" id="9802453at2"/>
<evidence type="ECO:0000256" key="5">
    <source>
        <dbReference type="ARBA" id="ARBA00022741"/>
    </source>
</evidence>
<comment type="similarity">
    <text evidence="1 9 10">Belongs to the acetokinase family.</text>
</comment>
<comment type="catalytic activity">
    <reaction evidence="9">
        <text>acetate + ATP = acetyl phosphate + ADP</text>
        <dbReference type="Rhea" id="RHEA:11352"/>
        <dbReference type="ChEBI" id="CHEBI:22191"/>
        <dbReference type="ChEBI" id="CHEBI:30089"/>
        <dbReference type="ChEBI" id="CHEBI:30616"/>
        <dbReference type="ChEBI" id="CHEBI:456216"/>
        <dbReference type="EC" id="2.7.2.1"/>
    </reaction>
</comment>
<dbReference type="InterPro" id="IPR043129">
    <property type="entry name" value="ATPase_NBD"/>
</dbReference>